<sequence>MTREKKKKETKIGLLIFSRFGFFSESQLFNTVSYQRLLQKAL</sequence>
<dbReference type="EMBL" id="JXKD01000015">
    <property type="protein sequence ID" value="OJG09554.1"/>
    <property type="molecule type" value="Genomic_DNA"/>
</dbReference>
<proteinExistence type="predicted"/>
<organism evidence="1 2">
    <name type="scientific">Enterococcus aquimarinus</name>
    <dbReference type="NCBI Taxonomy" id="328396"/>
    <lineage>
        <taxon>Bacteria</taxon>
        <taxon>Bacillati</taxon>
        <taxon>Bacillota</taxon>
        <taxon>Bacilli</taxon>
        <taxon>Lactobacillales</taxon>
        <taxon>Enterococcaceae</taxon>
        <taxon>Enterococcus</taxon>
    </lineage>
</organism>
<reference evidence="1 2" key="1">
    <citation type="submission" date="2014-12" db="EMBL/GenBank/DDBJ databases">
        <title>Draft genome sequences of 29 type strains of Enterococci.</title>
        <authorList>
            <person name="Zhong Z."/>
            <person name="Sun Z."/>
            <person name="Liu W."/>
            <person name="Zhang W."/>
            <person name="Zhang H."/>
        </authorList>
    </citation>
    <scope>NUCLEOTIDE SEQUENCE [LARGE SCALE GENOMIC DNA]</scope>
    <source>
        <strain evidence="1 2">DSM 17690</strain>
    </source>
</reference>
<protein>
    <submittedName>
        <fullName evidence="1">Uncharacterized protein</fullName>
    </submittedName>
</protein>
<keyword evidence="2" id="KW-1185">Reference proteome</keyword>
<evidence type="ECO:0000313" key="1">
    <source>
        <dbReference type="EMBL" id="OJG09554.1"/>
    </source>
</evidence>
<name>A0A1L8QPW9_9ENTE</name>
<evidence type="ECO:0000313" key="2">
    <source>
        <dbReference type="Proteomes" id="UP000182149"/>
    </source>
</evidence>
<accession>A0A1L8QPW9</accession>
<comment type="caution">
    <text evidence="1">The sequence shown here is derived from an EMBL/GenBank/DDBJ whole genome shotgun (WGS) entry which is preliminary data.</text>
</comment>
<dbReference type="STRING" id="328396.RU93_GL000714"/>
<dbReference type="Proteomes" id="UP000182149">
    <property type="component" value="Unassembled WGS sequence"/>
</dbReference>
<dbReference type="AlphaFoldDB" id="A0A1L8QPW9"/>
<gene>
    <name evidence="1" type="ORF">RU93_GL000714</name>
</gene>